<name>A0ABS5Z491_9ACTN</name>
<keyword evidence="3" id="KW-1185">Reference proteome</keyword>
<feature type="region of interest" description="Disordered" evidence="1">
    <location>
        <begin position="83"/>
        <end position="104"/>
    </location>
</feature>
<gene>
    <name evidence="2" type="ORF">KOI35_44125</name>
</gene>
<dbReference type="InterPro" id="IPR022536">
    <property type="entry name" value="EspC"/>
</dbReference>
<accession>A0ABS5Z491</accession>
<sequence>MSEQVGVRPGDLEKQAAAVTAVGARVSRAAGAGRVVRPGVEAYGKMCLIVPQVLGALQDTLVDGIDAAAESLHDTAARLETTAQAYADTDEQRAAEFDRLRRRR</sequence>
<protein>
    <submittedName>
        <fullName evidence="2">ESX-1 secretion-associated protein</fullName>
    </submittedName>
</protein>
<dbReference type="Pfam" id="PF10824">
    <property type="entry name" value="T7SS_ESX_EspC"/>
    <property type="match status" value="1"/>
</dbReference>
<comment type="caution">
    <text evidence="2">The sequence shown here is derived from an EMBL/GenBank/DDBJ whole genome shotgun (WGS) entry which is preliminary data.</text>
</comment>
<reference evidence="2 3" key="1">
    <citation type="submission" date="2021-06" db="EMBL/GenBank/DDBJ databases">
        <title>Actinoplanes lichenicola sp. nov., and Actinoplanes ovalisporus sp. nov., isolated from lichen in Thailand.</title>
        <authorList>
            <person name="Saeng-In P."/>
            <person name="Kanchanasin P."/>
            <person name="Yuki M."/>
            <person name="Kudo T."/>
            <person name="Ohkuma M."/>
            <person name="Phongsopitanun W."/>
            <person name="Tanasupawat S."/>
        </authorList>
    </citation>
    <scope>NUCLEOTIDE SEQUENCE [LARGE SCALE GENOMIC DNA]</scope>
    <source>
        <strain evidence="2 3">NBRC 110975</strain>
    </source>
</reference>
<evidence type="ECO:0000313" key="3">
    <source>
        <dbReference type="Proteomes" id="UP001519654"/>
    </source>
</evidence>
<dbReference type="RefSeq" id="WP_215795738.1">
    <property type="nucleotide sequence ID" value="NZ_JAHKKG010000020.1"/>
</dbReference>
<feature type="compositionally biased region" description="Basic and acidic residues" evidence="1">
    <location>
        <begin position="90"/>
        <end position="104"/>
    </location>
</feature>
<proteinExistence type="predicted"/>
<evidence type="ECO:0000256" key="1">
    <source>
        <dbReference type="SAM" id="MobiDB-lite"/>
    </source>
</evidence>
<organism evidence="2 3">
    <name type="scientific">Paractinoplanes bogorensis</name>
    <dbReference type="NCBI Taxonomy" id="1610840"/>
    <lineage>
        <taxon>Bacteria</taxon>
        <taxon>Bacillati</taxon>
        <taxon>Actinomycetota</taxon>
        <taxon>Actinomycetes</taxon>
        <taxon>Micromonosporales</taxon>
        <taxon>Micromonosporaceae</taxon>
        <taxon>Paractinoplanes</taxon>
    </lineage>
</organism>
<dbReference type="Proteomes" id="UP001519654">
    <property type="component" value="Unassembled WGS sequence"/>
</dbReference>
<dbReference type="EMBL" id="JAHKKG010000020">
    <property type="protein sequence ID" value="MBU2670511.1"/>
    <property type="molecule type" value="Genomic_DNA"/>
</dbReference>
<evidence type="ECO:0000313" key="2">
    <source>
        <dbReference type="EMBL" id="MBU2670511.1"/>
    </source>
</evidence>